<dbReference type="PATRIC" id="fig|993517.3.peg.5217"/>
<comment type="caution">
    <text evidence="2">The sequence shown here is derived from an EMBL/GenBank/DDBJ whole genome shotgun (WGS) entry which is preliminary data.</text>
</comment>
<feature type="compositionally biased region" description="Basic residues" evidence="1">
    <location>
        <begin position="249"/>
        <end position="265"/>
    </location>
</feature>
<dbReference type="AlphaFoldDB" id="K5E1S8"/>
<organism evidence="2 3">
    <name type="scientific">Rhodopirellula baltica SH28</name>
    <dbReference type="NCBI Taxonomy" id="993517"/>
    <lineage>
        <taxon>Bacteria</taxon>
        <taxon>Pseudomonadati</taxon>
        <taxon>Planctomycetota</taxon>
        <taxon>Planctomycetia</taxon>
        <taxon>Pirellulales</taxon>
        <taxon>Pirellulaceae</taxon>
        <taxon>Rhodopirellula</taxon>
    </lineage>
</organism>
<name>K5E1S8_RHOBT</name>
<proteinExistence type="predicted"/>
<gene>
    <name evidence="2" type="ORF">RBSH_04804</name>
</gene>
<reference evidence="2 3" key="1">
    <citation type="journal article" date="2013" name="Mar. Genomics">
        <title>Expression of sulfatases in Rhodopirellula baltica and the diversity of sulfatases in the genus Rhodopirellula.</title>
        <authorList>
            <person name="Wegner C.E."/>
            <person name="Richter-Heitmann T."/>
            <person name="Klindworth A."/>
            <person name="Klockow C."/>
            <person name="Richter M."/>
            <person name="Achstetter T."/>
            <person name="Glockner F.O."/>
            <person name="Harder J."/>
        </authorList>
    </citation>
    <scope>NUCLEOTIDE SEQUENCE [LARGE SCALE GENOMIC DNA]</scope>
    <source>
        <strain evidence="2 3">SH28</strain>
    </source>
</reference>
<dbReference type="Proteomes" id="UP000007993">
    <property type="component" value="Unassembled WGS sequence"/>
</dbReference>
<accession>K5E1S8</accession>
<evidence type="ECO:0000313" key="2">
    <source>
        <dbReference type="EMBL" id="EKJ99720.1"/>
    </source>
</evidence>
<feature type="region of interest" description="Disordered" evidence="1">
    <location>
        <begin position="236"/>
        <end position="265"/>
    </location>
</feature>
<evidence type="ECO:0000256" key="1">
    <source>
        <dbReference type="SAM" id="MobiDB-lite"/>
    </source>
</evidence>
<protein>
    <recommendedName>
        <fullName evidence="4">Nucleoside 2-deoxyribosyltransferase</fullName>
    </recommendedName>
</protein>
<evidence type="ECO:0008006" key="4">
    <source>
        <dbReference type="Google" id="ProtNLM"/>
    </source>
</evidence>
<evidence type="ECO:0000313" key="3">
    <source>
        <dbReference type="Proteomes" id="UP000007993"/>
    </source>
</evidence>
<dbReference type="Gene3D" id="3.40.50.450">
    <property type="match status" value="1"/>
</dbReference>
<dbReference type="EMBL" id="AMCW01000137">
    <property type="protein sequence ID" value="EKJ99720.1"/>
    <property type="molecule type" value="Genomic_DNA"/>
</dbReference>
<sequence length="265" mass="29583">MAQPRTCFIVMPIGDQDVGGTKVSAKDLKRRYDDLIKEALLRADPKLEITRADDVAVPGTITSDILTRIMHSDIVVADVTYPNPNVFYELGLRHACRIGTVIIRDKGGPRVPFDIAHLRHIEYENTPSGLKDLSDKLRQVLDHFSRNPESPDSHFHELAKLTHFPYPDYSDNSDDIEPETMAILAMMQSPEILDLMIRAGSGEPVDQKELVTAMAQNPAIMGSFAQAMVKSGDLSFTGSKPDAVLPVKKPTRRKRPAKKNTKRKR</sequence>